<name>A0ABT9EWY6_9GAMM</name>
<dbReference type="InterPro" id="IPR038989">
    <property type="entry name" value="UbiJ"/>
</dbReference>
<gene>
    <name evidence="1" type="primary">ubiJ</name>
    <name evidence="3" type="ORF">Q8W30_12150</name>
</gene>
<accession>A0ABT9EWY6</accession>
<reference evidence="3" key="1">
    <citation type="submission" date="2023-07" db="EMBL/GenBank/DDBJ databases">
        <title>Genome content predicts the carbon catabolic preferences of heterotrophic bacteria.</title>
        <authorList>
            <person name="Gralka M."/>
        </authorList>
    </citation>
    <scope>NUCLEOTIDE SEQUENCE</scope>
    <source>
        <strain evidence="3">5G01</strain>
    </source>
</reference>
<evidence type="ECO:0000259" key="2">
    <source>
        <dbReference type="Pfam" id="PF02036"/>
    </source>
</evidence>
<evidence type="ECO:0000313" key="3">
    <source>
        <dbReference type="EMBL" id="MDP2523322.1"/>
    </source>
</evidence>
<keyword evidence="1" id="KW-0963">Cytoplasm</keyword>
<proteinExistence type="inferred from homology"/>
<evidence type="ECO:0000256" key="1">
    <source>
        <dbReference type="HAMAP-Rule" id="MF_02215"/>
    </source>
</evidence>
<evidence type="ECO:0000313" key="4">
    <source>
        <dbReference type="Proteomes" id="UP001177341"/>
    </source>
</evidence>
<comment type="function">
    <text evidence="1">Required for ubiquinone (coenzyme Q) biosynthesis. Binds hydrophobic ubiquinone biosynthetic intermediates via its SCP2 domain and is essential for the stability of the Ubi complex. May constitute a docking platform where Ubi enzymes assemble and access their SCP2-bound polyprenyl substrates.</text>
</comment>
<dbReference type="InterPro" id="IPR003033">
    <property type="entry name" value="SCP2_sterol-bd_dom"/>
</dbReference>
<dbReference type="PANTHER" id="PTHR38693:SF1">
    <property type="entry name" value="UBIQUINONE BIOSYNTHESIS ACCESSORY FACTOR UBIJ"/>
    <property type="match status" value="1"/>
</dbReference>
<dbReference type="SUPFAM" id="SSF55718">
    <property type="entry name" value="SCP-like"/>
    <property type="match status" value="1"/>
</dbReference>
<comment type="pathway">
    <text evidence="1">Cofactor biosynthesis; ubiquinone biosynthesis.</text>
</comment>
<dbReference type="HAMAP" id="MF_02215">
    <property type="entry name" value="UbiJ"/>
    <property type="match status" value="1"/>
</dbReference>
<dbReference type="Pfam" id="PF02036">
    <property type="entry name" value="SCP2"/>
    <property type="match status" value="1"/>
</dbReference>
<dbReference type="EMBL" id="JAUYVO010000008">
    <property type="protein sequence ID" value="MDP2523322.1"/>
    <property type="molecule type" value="Genomic_DNA"/>
</dbReference>
<dbReference type="RefSeq" id="WP_277252449.1">
    <property type="nucleotide sequence ID" value="NZ_JALRCW010000043.1"/>
</dbReference>
<protein>
    <recommendedName>
        <fullName evidence="1">Ubiquinone biosynthesis accessory factor UbiJ</fullName>
    </recommendedName>
</protein>
<keyword evidence="1" id="KW-0831">Ubiquinone biosynthesis</keyword>
<organism evidence="3 4">
    <name type="scientific">Neptunomonas phycophila</name>
    <dbReference type="NCBI Taxonomy" id="1572645"/>
    <lineage>
        <taxon>Bacteria</taxon>
        <taxon>Pseudomonadati</taxon>
        <taxon>Pseudomonadota</taxon>
        <taxon>Gammaproteobacteria</taxon>
        <taxon>Oceanospirillales</taxon>
        <taxon>Oceanospirillaceae</taxon>
        <taxon>Neptunomonas</taxon>
    </lineage>
</organism>
<dbReference type="InterPro" id="IPR036527">
    <property type="entry name" value="SCP2_sterol-bd_dom_sf"/>
</dbReference>
<dbReference type="PANTHER" id="PTHR38693">
    <property type="entry name" value="UBIQUINONE BIOSYNTHESIS PROTEIN UBIJ"/>
    <property type="match status" value="1"/>
</dbReference>
<dbReference type="Proteomes" id="UP001177341">
    <property type="component" value="Unassembled WGS sequence"/>
</dbReference>
<comment type="similarity">
    <text evidence="1">Belongs to the UbiJ family.</text>
</comment>
<keyword evidence="4" id="KW-1185">Reference proteome</keyword>
<feature type="domain" description="SCP2" evidence="2">
    <location>
        <begin position="18"/>
        <end position="115"/>
    </location>
</feature>
<sequence>MSLAMITTAILESVEQTINPLLKTDAVTCKRLEALAGNVIQFEVTDLPLSLFILPIQGGVQLQHQFPSSPDVVLRGDSVTFMKLLNSNDKSEHFFGHGISVEGNSGLASQFQTILAELEIDWEALLANITGNLPAHQLVSLTRGQINYAKQVTTSVTQNINEYIQEEIRILPPRAEAECFLADVDALRERTDRLSARINAIKSKLDEPAH</sequence>
<comment type="caution">
    <text evidence="3">The sequence shown here is derived from an EMBL/GenBank/DDBJ whole genome shotgun (WGS) entry which is preliminary data.</text>
</comment>
<comment type="subcellular location">
    <subcellularLocation>
        <location evidence="1">Cytoplasm</location>
    </subcellularLocation>
</comment>